<accession>A0A060N5W7</accession>
<gene>
    <name evidence="1" type="ORF">CBO05P1_226</name>
</gene>
<dbReference type="EMBL" id="BA000058">
    <property type="protein sequence ID" value="BAO04945.1"/>
    <property type="molecule type" value="Genomic_DNA"/>
</dbReference>
<dbReference type="AlphaFoldDB" id="A0A060N5W7"/>
<proteinExistence type="predicted"/>
<dbReference type="RefSeq" id="WP_030032036.1">
    <property type="nucleotide sequence ID" value="NZ_BA000058.1"/>
</dbReference>
<dbReference type="HOGENOM" id="CLU_942338_0_0_9"/>
<sequence length="295" mass="35353">MINCTLINNDTGEILQNDFKIETIEDKQRKVKAIKKNKLKNEFKNKQQNYLGNFVFFIFKYMDRLTELLNNNDLIKFIYIGTYVKKNGALILDNNITYVNKKKLQDLLNIGNKAFYKFYNNIIDCNLLKEIDEHIYINNNVFYRGSEKEYKKLTDKKLKDFTRLYIKTTRDLYKNIGTRSYNKLAIAYKLLPHVNWKYNILCNNINEINKNRIEPLTIENVINILGYNKNQISRFKKDFYSIKYKGKQLFKTIQNDSDYNNSFTIVNPLLYYRGNDIKELEYLIMLFELEPVNNK</sequence>
<protein>
    <submittedName>
        <fullName evidence="1">Uncharacterized protein</fullName>
    </submittedName>
</protein>
<organism evidence="1">
    <name type="scientific">Clostridium botulinum B str. Osaka05</name>
    <dbReference type="NCBI Taxonomy" id="1407017"/>
    <lineage>
        <taxon>Bacteria</taxon>
        <taxon>Bacillati</taxon>
        <taxon>Bacillota</taxon>
        <taxon>Clostridia</taxon>
        <taxon>Eubacteriales</taxon>
        <taxon>Clostridiaceae</taxon>
        <taxon>Clostridium</taxon>
    </lineage>
</organism>
<name>A0A060N5W7_CLOBO</name>
<evidence type="ECO:0000313" key="1">
    <source>
        <dbReference type="EMBL" id="BAO04945.1"/>
    </source>
</evidence>
<reference evidence="1" key="1">
    <citation type="submission" date="2013-10" db="EMBL/GenBank/DDBJ databases">
        <title>Draft genome sequence of Clostridium botulinum type B strain Osaka05.</title>
        <authorList>
            <person name="Sakaguchi Y."/>
            <person name="Hosomi K."/>
            <person name="Uchiyama J."/>
            <person name="Ogura Y."/>
            <person name="Sakaguchi M."/>
            <person name="Kohda T."/>
            <person name="Mukamoto M."/>
            <person name="Misawa N."/>
            <person name="Matsuzaki S."/>
            <person name="Hayashi T."/>
            <person name="Kozaki S."/>
        </authorList>
    </citation>
    <scope>NUCLEOTIDE SEQUENCE</scope>
    <source>
        <strain evidence="1">Osaka05</strain>
    </source>
</reference>
<dbReference type="Proteomes" id="UP000054164">
    <property type="component" value="Unassembled WGS sequence"/>
</dbReference>